<dbReference type="Pfam" id="PF00999">
    <property type="entry name" value="Na_H_Exchanger"/>
    <property type="match status" value="1"/>
</dbReference>
<sequence>MAEQIDAEQAERFSSLALFLVLFLLMGSFLTSYYLKVKRITAVHETIVGLFAGMFVGLVLRIGPLERVRDMLSFSNTIMLNVLLPPIILSSGYDLSQAKFFRNFGTILAFAFFGTFMSAVVIGVIVWLASMLRIENPKLSLLDALIYGSTLSATDPVTILAIFNTYKVDPQLYSIIFGESILNDAVSIVMFDTLSQMRGARLSIMSILHGFGFFAVVFNVSMALGVLFGLFCSLLLKHTRLRLYKELECCVVLLVAYTSYFFSNAVEMSGIVSLLFCGITLKHYAYHNMSRRTQHMTKGIFQTLSNLSENFIFIYLGLSMFTGQNLVYQPFLIVCTLGAVVASRYCSVFSIAWVLNAWSEWRAARRQALNPGLPHQSYQLPHNYQLMLFWAGLRGAVGFALSEGMVGANAHALQTTVLVVVVLTVIVFGGTTAQMLDVLQIQTGVQDEEAESSDDDLELDAQLRLLPDTPVYENAQATHSSSTVLDANEILPTVQSTGNTLPQAIVAGPGGLRSVSHDELDMLETDEPNDRTRSARAVLDQAQFILRDGQWFQRIDERYLLPMFSNTVASRKHEQRKEQLQARRSATRDRTVSETTHIAVPYRPPEAVDMPDSGRISPNKNKQH</sequence>
<name>A0AAF0J714_9BASI</name>
<keyword evidence="7 11" id="KW-0472">Membrane</keyword>
<keyword evidence="14" id="KW-1185">Reference proteome</keyword>
<evidence type="ECO:0000313" key="13">
    <source>
        <dbReference type="EMBL" id="WFD26560.1"/>
    </source>
</evidence>
<keyword evidence="4 11" id="KW-1133">Transmembrane helix</keyword>
<comment type="similarity">
    <text evidence="9">Belongs to the monovalent cation:proton antiporter 1 (CPA1) transporter (TC 2.A.36) family.</text>
</comment>
<feature type="region of interest" description="Disordered" evidence="10">
    <location>
        <begin position="572"/>
        <end position="624"/>
    </location>
</feature>
<dbReference type="PRINTS" id="PR01084">
    <property type="entry name" value="NAHEXCHNGR"/>
</dbReference>
<keyword evidence="3 9" id="KW-0812">Transmembrane</keyword>
<evidence type="ECO:0000256" key="7">
    <source>
        <dbReference type="ARBA" id="ARBA00023136"/>
    </source>
</evidence>
<dbReference type="GO" id="GO:0015386">
    <property type="term" value="F:potassium:proton antiporter activity"/>
    <property type="evidence" value="ECO:0007669"/>
    <property type="project" value="TreeGrafter"/>
</dbReference>
<dbReference type="PANTHER" id="PTHR10110">
    <property type="entry name" value="SODIUM/HYDROGEN EXCHANGER"/>
    <property type="match status" value="1"/>
</dbReference>
<dbReference type="EMBL" id="CP119894">
    <property type="protein sequence ID" value="WFD26560.1"/>
    <property type="molecule type" value="Genomic_DNA"/>
</dbReference>
<evidence type="ECO:0000256" key="11">
    <source>
        <dbReference type="SAM" id="Phobius"/>
    </source>
</evidence>
<dbReference type="InterPro" id="IPR004709">
    <property type="entry name" value="NaH_exchanger"/>
</dbReference>
<dbReference type="GO" id="GO:0007035">
    <property type="term" value="P:vacuolar acidification"/>
    <property type="evidence" value="ECO:0007669"/>
    <property type="project" value="TreeGrafter"/>
</dbReference>
<evidence type="ECO:0000256" key="10">
    <source>
        <dbReference type="SAM" id="MobiDB-lite"/>
    </source>
</evidence>
<feature type="transmembrane region" description="Helical" evidence="11">
    <location>
        <begin position="307"/>
        <end position="325"/>
    </location>
</feature>
<feature type="transmembrane region" description="Helical" evidence="11">
    <location>
        <begin position="211"/>
        <end position="236"/>
    </location>
</feature>
<evidence type="ECO:0000256" key="4">
    <source>
        <dbReference type="ARBA" id="ARBA00022989"/>
    </source>
</evidence>
<evidence type="ECO:0000256" key="2">
    <source>
        <dbReference type="ARBA" id="ARBA00022448"/>
    </source>
</evidence>
<reference evidence="13" key="1">
    <citation type="submission" date="2023-03" db="EMBL/GenBank/DDBJ databases">
        <title>Mating type loci evolution in Malassezia.</title>
        <authorList>
            <person name="Coelho M.A."/>
        </authorList>
    </citation>
    <scope>NUCLEOTIDE SEQUENCE</scope>
    <source>
        <strain evidence="13">CBS 9557</strain>
    </source>
</reference>
<dbReference type="GO" id="GO:0005769">
    <property type="term" value="C:early endosome"/>
    <property type="evidence" value="ECO:0007669"/>
    <property type="project" value="TreeGrafter"/>
</dbReference>
<dbReference type="InterPro" id="IPR018422">
    <property type="entry name" value="Cation/H_exchanger_CPA1"/>
</dbReference>
<organism evidence="13 14">
    <name type="scientific">Malassezia nana</name>
    <dbReference type="NCBI Taxonomy" id="180528"/>
    <lineage>
        <taxon>Eukaryota</taxon>
        <taxon>Fungi</taxon>
        <taxon>Dikarya</taxon>
        <taxon>Basidiomycota</taxon>
        <taxon>Ustilaginomycotina</taxon>
        <taxon>Malasseziomycetes</taxon>
        <taxon>Malasseziales</taxon>
        <taxon>Malasseziaceae</taxon>
        <taxon>Malassezia</taxon>
    </lineage>
</organism>
<dbReference type="Gene3D" id="6.10.140.1330">
    <property type="match status" value="1"/>
</dbReference>
<feature type="transmembrane region" description="Helical" evidence="11">
    <location>
        <begin position="412"/>
        <end position="433"/>
    </location>
</feature>
<protein>
    <recommendedName>
        <fullName evidence="9">Sodium/hydrogen exchanger</fullName>
    </recommendedName>
</protein>
<feature type="domain" description="Cation/H+ exchanger transmembrane" evidence="12">
    <location>
        <begin position="29"/>
        <end position="436"/>
    </location>
</feature>
<dbReference type="Proteomes" id="UP001213623">
    <property type="component" value="Chromosome 3"/>
</dbReference>
<dbReference type="GO" id="GO:0005770">
    <property type="term" value="C:late endosome"/>
    <property type="evidence" value="ECO:0007669"/>
    <property type="project" value="TreeGrafter"/>
</dbReference>
<gene>
    <name evidence="13" type="primary">NHX1</name>
    <name evidence="13" type="ORF">MNAN1_001543</name>
</gene>
<feature type="transmembrane region" description="Helical" evidence="11">
    <location>
        <begin position="331"/>
        <end position="355"/>
    </location>
</feature>
<evidence type="ECO:0000256" key="1">
    <source>
        <dbReference type="ARBA" id="ARBA00004141"/>
    </source>
</evidence>
<evidence type="ECO:0000256" key="3">
    <source>
        <dbReference type="ARBA" id="ARBA00022692"/>
    </source>
</evidence>
<feature type="transmembrane region" description="Helical" evidence="11">
    <location>
        <begin position="107"/>
        <end position="132"/>
    </location>
</feature>
<keyword evidence="8 9" id="KW-0739">Sodium transport</keyword>
<keyword evidence="2 9" id="KW-0813">Transport</keyword>
<dbReference type="GO" id="GO:0000329">
    <property type="term" value="C:fungal-type vacuole membrane"/>
    <property type="evidence" value="ECO:0007669"/>
    <property type="project" value="TreeGrafter"/>
</dbReference>
<feature type="transmembrane region" description="Helical" evidence="11">
    <location>
        <begin position="47"/>
        <end position="65"/>
    </location>
</feature>
<keyword evidence="9" id="KW-0050">Antiport</keyword>
<dbReference type="GO" id="GO:0015385">
    <property type="term" value="F:sodium:proton antiporter activity"/>
    <property type="evidence" value="ECO:0007669"/>
    <property type="project" value="InterPro"/>
</dbReference>
<evidence type="ECO:0000256" key="6">
    <source>
        <dbReference type="ARBA" id="ARBA00023065"/>
    </source>
</evidence>
<evidence type="ECO:0000256" key="8">
    <source>
        <dbReference type="ARBA" id="ARBA00023201"/>
    </source>
</evidence>
<keyword evidence="5" id="KW-0915">Sodium</keyword>
<evidence type="ECO:0000313" key="14">
    <source>
        <dbReference type="Proteomes" id="UP001213623"/>
    </source>
</evidence>
<dbReference type="NCBIfam" id="TIGR00840">
    <property type="entry name" value="b_cpa1"/>
    <property type="match status" value="1"/>
</dbReference>
<dbReference type="InterPro" id="IPR006153">
    <property type="entry name" value="Cation/H_exchanger_TM"/>
</dbReference>
<proteinExistence type="inferred from homology"/>
<comment type="subcellular location">
    <subcellularLocation>
        <location evidence="1">Membrane</location>
        <topology evidence="1">Multi-pass membrane protein</topology>
    </subcellularLocation>
</comment>
<dbReference type="PANTHER" id="PTHR10110:SF187">
    <property type="entry name" value="SODIUM_HYDROGEN EXCHANGER"/>
    <property type="match status" value="1"/>
</dbReference>
<feature type="transmembrane region" description="Helical" evidence="11">
    <location>
        <begin position="268"/>
        <end position="286"/>
    </location>
</feature>
<feature type="transmembrane region" description="Helical" evidence="11">
    <location>
        <begin position="16"/>
        <end position="35"/>
    </location>
</feature>
<feature type="transmembrane region" description="Helical" evidence="11">
    <location>
        <begin position="144"/>
        <end position="163"/>
    </location>
</feature>
<accession>A0AAF0J714</accession>
<feature type="compositionally biased region" description="Basic and acidic residues" evidence="10">
    <location>
        <begin position="572"/>
        <end position="592"/>
    </location>
</feature>
<evidence type="ECO:0000256" key="5">
    <source>
        <dbReference type="ARBA" id="ARBA00023053"/>
    </source>
</evidence>
<keyword evidence="6 9" id="KW-0406">Ion transport</keyword>
<evidence type="ECO:0000259" key="12">
    <source>
        <dbReference type="Pfam" id="PF00999"/>
    </source>
</evidence>
<evidence type="ECO:0000256" key="9">
    <source>
        <dbReference type="RuleBase" id="RU003722"/>
    </source>
</evidence>
<dbReference type="AlphaFoldDB" id="A0AAF0J714"/>